<evidence type="ECO:0000256" key="6">
    <source>
        <dbReference type="RuleBase" id="RU362125"/>
    </source>
</evidence>
<dbReference type="PIRSF" id="PIRSF016578">
    <property type="entry name" value="HsaA"/>
    <property type="match status" value="1"/>
</dbReference>
<keyword evidence="3 6" id="KW-0285">Flavoprotein</keyword>
<dbReference type="PROSITE" id="PS00073">
    <property type="entry name" value="ACYL_COA_DH_2"/>
    <property type="match status" value="1"/>
</dbReference>
<dbReference type="FunFam" id="1.10.540.10:FF:000026">
    <property type="entry name" value="Acyl-CoA dehydrogenase medium chain"/>
    <property type="match status" value="1"/>
</dbReference>
<evidence type="ECO:0000313" key="11">
    <source>
        <dbReference type="Proteomes" id="UP000198397"/>
    </source>
</evidence>
<dbReference type="GO" id="GO:0003995">
    <property type="term" value="F:acyl-CoA dehydrogenase activity"/>
    <property type="evidence" value="ECO:0007669"/>
    <property type="project" value="InterPro"/>
</dbReference>
<name>A0A238WWW8_HALVU</name>
<reference evidence="10 11" key="1">
    <citation type="submission" date="2017-06" db="EMBL/GenBank/DDBJ databases">
        <authorList>
            <person name="Kim H.J."/>
            <person name="Triplett B.A."/>
        </authorList>
    </citation>
    <scope>NUCLEOTIDE SEQUENCE [LARGE SCALE GENOMIC DNA]</scope>
    <source>
        <strain evidence="10 11">DSM 8800</strain>
    </source>
</reference>
<evidence type="ECO:0000256" key="2">
    <source>
        <dbReference type="ARBA" id="ARBA00009347"/>
    </source>
</evidence>
<dbReference type="InterPro" id="IPR009075">
    <property type="entry name" value="AcylCo_DH/oxidase_C"/>
</dbReference>
<dbReference type="InterPro" id="IPR037069">
    <property type="entry name" value="AcylCoA_DH/ox_N_sf"/>
</dbReference>
<evidence type="ECO:0000256" key="5">
    <source>
        <dbReference type="ARBA" id="ARBA00023002"/>
    </source>
</evidence>
<evidence type="ECO:0000259" key="8">
    <source>
        <dbReference type="Pfam" id="PF02770"/>
    </source>
</evidence>
<gene>
    <name evidence="10" type="ORF">SAMN06264855_11051</name>
</gene>
<dbReference type="Pfam" id="PF02770">
    <property type="entry name" value="Acyl-CoA_dh_M"/>
    <property type="match status" value="1"/>
</dbReference>
<evidence type="ECO:0000259" key="9">
    <source>
        <dbReference type="Pfam" id="PF02771"/>
    </source>
</evidence>
<dbReference type="InterPro" id="IPR036250">
    <property type="entry name" value="AcylCo_DH-like_C"/>
</dbReference>
<dbReference type="AlphaFoldDB" id="A0A238WWW8"/>
<dbReference type="OrthoDB" id="275197at2157"/>
<keyword evidence="11" id="KW-1185">Reference proteome</keyword>
<keyword evidence="4 6" id="KW-0274">FAD</keyword>
<evidence type="ECO:0000256" key="4">
    <source>
        <dbReference type="ARBA" id="ARBA00022827"/>
    </source>
</evidence>
<protein>
    <submittedName>
        <fullName evidence="10">Acyl-CoA dehydrogenase</fullName>
    </submittedName>
</protein>
<dbReference type="RefSeq" id="WP_089385004.1">
    <property type="nucleotide sequence ID" value="NZ_FZNQ01000010.1"/>
</dbReference>
<dbReference type="FunFam" id="2.40.110.10:FF:000001">
    <property type="entry name" value="Acyl-CoA dehydrogenase, mitochondrial"/>
    <property type="match status" value="1"/>
</dbReference>
<dbReference type="PANTHER" id="PTHR43884:SF12">
    <property type="entry name" value="ISOVALERYL-COA DEHYDROGENASE, MITOCHONDRIAL-RELATED"/>
    <property type="match status" value="1"/>
</dbReference>
<dbReference type="Gene3D" id="2.40.110.10">
    <property type="entry name" value="Butyryl-CoA Dehydrogenase, subunit A, domain 2"/>
    <property type="match status" value="1"/>
</dbReference>
<dbReference type="Pfam" id="PF02771">
    <property type="entry name" value="Acyl-CoA_dh_N"/>
    <property type="match status" value="1"/>
</dbReference>
<dbReference type="Gene3D" id="1.10.540.10">
    <property type="entry name" value="Acyl-CoA dehydrogenase/oxidase, N-terminal domain"/>
    <property type="match status" value="1"/>
</dbReference>
<dbReference type="GO" id="GO:0050660">
    <property type="term" value="F:flavin adenine dinucleotide binding"/>
    <property type="evidence" value="ECO:0007669"/>
    <property type="project" value="InterPro"/>
</dbReference>
<evidence type="ECO:0000256" key="1">
    <source>
        <dbReference type="ARBA" id="ARBA00001974"/>
    </source>
</evidence>
<evidence type="ECO:0000256" key="3">
    <source>
        <dbReference type="ARBA" id="ARBA00022630"/>
    </source>
</evidence>
<keyword evidence="5 6" id="KW-0560">Oxidoreductase</keyword>
<dbReference type="Pfam" id="PF00441">
    <property type="entry name" value="Acyl-CoA_dh_1"/>
    <property type="match status" value="1"/>
</dbReference>
<dbReference type="InterPro" id="IPR006089">
    <property type="entry name" value="Acyl-CoA_DH_CS"/>
</dbReference>
<dbReference type="PANTHER" id="PTHR43884">
    <property type="entry name" value="ACYL-COA DEHYDROGENASE"/>
    <property type="match status" value="1"/>
</dbReference>
<dbReference type="FunFam" id="1.20.140.10:FF:000004">
    <property type="entry name" value="Acyl-CoA dehydrogenase FadE25"/>
    <property type="match status" value="1"/>
</dbReference>
<feature type="domain" description="Acyl-CoA dehydrogenase/oxidase N-terminal" evidence="9">
    <location>
        <begin position="12"/>
        <end position="121"/>
    </location>
</feature>
<dbReference type="InterPro" id="IPR013786">
    <property type="entry name" value="AcylCoA_DH/ox_N"/>
</dbReference>
<comment type="cofactor">
    <cofactor evidence="1 6">
        <name>FAD</name>
        <dbReference type="ChEBI" id="CHEBI:57692"/>
    </cofactor>
</comment>
<comment type="similarity">
    <text evidence="2 6">Belongs to the acyl-CoA dehydrogenase family.</text>
</comment>
<dbReference type="Gene3D" id="1.20.140.10">
    <property type="entry name" value="Butyryl-CoA Dehydrogenase, subunit A, domain 3"/>
    <property type="match status" value="1"/>
</dbReference>
<dbReference type="EMBL" id="FZNQ01000010">
    <property type="protein sequence ID" value="SNR50089.1"/>
    <property type="molecule type" value="Genomic_DNA"/>
</dbReference>
<feature type="domain" description="Acyl-CoA oxidase/dehydrogenase middle" evidence="8">
    <location>
        <begin position="126"/>
        <end position="220"/>
    </location>
</feature>
<dbReference type="InterPro" id="IPR046373">
    <property type="entry name" value="Acyl-CoA_Oxase/DH_mid-dom_sf"/>
</dbReference>
<evidence type="ECO:0000313" key="10">
    <source>
        <dbReference type="EMBL" id="SNR50089.1"/>
    </source>
</evidence>
<dbReference type="InterPro" id="IPR009100">
    <property type="entry name" value="AcylCoA_DH/oxidase_NM_dom_sf"/>
</dbReference>
<dbReference type="SUPFAM" id="SSF47203">
    <property type="entry name" value="Acyl-CoA dehydrogenase C-terminal domain-like"/>
    <property type="match status" value="1"/>
</dbReference>
<evidence type="ECO:0000259" key="7">
    <source>
        <dbReference type="Pfam" id="PF00441"/>
    </source>
</evidence>
<accession>A0A238WWW8</accession>
<dbReference type="Proteomes" id="UP000198397">
    <property type="component" value="Unassembled WGS sequence"/>
</dbReference>
<dbReference type="InterPro" id="IPR006091">
    <property type="entry name" value="Acyl-CoA_Oxase/DH_mid-dom"/>
</dbReference>
<sequence length="384" mass="41292">MTGARVGSALSAEESAIRDLVREFAVEEIRPGAREADETETFPEDVWDALAELDLTGLTIPEQYGGFDAEATTYAVVNEALAYGSLAVATALSVHCLATSCIATFGDEDQQERWLPEMVDGRPVGAFCLSEPHAGSNPAEMSTTATREGDEYVLDGTKQWITNGSRAGVAIVFARTDPDDAGSITQFLVPTDVDGFMVGRKEEKLGLRASDTTQITLDGCRIPAANRLTEEGEGLSAAFRILTGGRIGIAAQAVGVADAALDAARQYAHEREQFGQPIAEIQTIRHKIAEMSTEVEAARLLVREACRLTEAGEDARVAAARAKYAASDAAMSTTNEAIQIHGGYGYVTEFDVERLYRDAKITEIYEGTTEIQKEIIARGVLDEQ</sequence>
<feature type="domain" description="Acyl-CoA dehydrogenase/oxidase C-terminal" evidence="7">
    <location>
        <begin position="232"/>
        <end position="381"/>
    </location>
</feature>
<dbReference type="SUPFAM" id="SSF56645">
    <property type="entry name" value="Acyl-CoA dehydrogenase NM domain-like"/>
    <property type="match status" value="1"/>
</dbReference>
<proteinExistence type="inferred from homology"/>
<organism evidence="10 11">
    <name type="scientific">Halorubrum vacuolatum</name>
    <name type="common">Natronobacterium vacuolatum</name>
    <dbReference type="NCBI Taxonomy" id="63740"/>
    <lineage>
        <taxon>Archaea</taxon>
        <taxon>Methanobacteriati</taxon>
        <taxon>Methanobacteriota</taxon>
        <taxon>Stenosarchaea group</taxon>
        <taxon>Halobacteria</taxon>
        <taxon>Halobacteriales</taxon>
        <taxon>Haloferacaceae</taxon>
        <taxon>Halorubrum</taxon>
    </lineage>
</organism>